<gene>
    <name evidence="3" type="ORF">H8S23_07810</name>
</gene>
<keyword evidence="4" id="KW-1185">Reference proteome</keyword>
<dbReference type="InterPro" id="IPR007345">
    <property type="entry name" value="Polysacch_pyruvyl_Trfase"/>
</dbReference>
<evidence type="ECO:0000259" key="2">
    <source>
        <dbReference type="Pfam" id="PF04230"/>
    </source>
</evidence>
<dbReference type="EMBL" id="JACONZ010000002">
    <property type="protein sequence ID" value="MBC5581414.1"/>
    <property type="molecule type" value="Genomic_DNA"/>
</dbReference>
<evidence type="ECO:0000313" key="3">
    <source>
        <dbReference type="EMBL" id="MBC5581414.1"/>
    </source>
</evidence>
<organism evidence="3 4">
    <name type="scientific">Anaerofilum hominis</name>
    <dbReference type="NCBI Taxonomy" id="2763016"/>
    <lineage>
        <taxon>Bacteria</taxon>
        <taxon>Bacillati</taxon>
        <taxon>Bacillota</taxon>
        <taxon>Clostridia</taxon>
        <taxon>Eubacteriales</taxon>
        <taxon>Oscillospiraceae</taxon>
        <taxon>Anaerofilum</taxon>
    </lineage>
</organism>
<dbReference type="Pfam" id="PF04230">
    <property type="entry name" value="PS_pyruv_trans"/>
    <property type="match status" value="1"/>
</dbReference>
<dbReference type="AlphaFoldDB" id="A0A923I969"/>
<comment type="caution">
    <text evidence="3">The sequence shown here is derived from an EMBL/GenBank/DDBJ whole genome shotgun (WGS) entry which is preliminary data.</text>
</comment>
<proteinExistence type="predicted"/>
<evidence type="ECO:0000256" key="1">
    <source>
        <dbReference type="SAM" id="Coils"/>
    </source>
</evidence>
<dbReference type="GO" id="GO:0016740">
    <property type="term" value="F:transferase activity"/>
    <property type="evidence" value="ECO:0007669"/>
    <property type="project" value="UniProtKB-KW"/>
</dbReference>
<feature type="coiled-coil region" evidence="1">
    <location>
        <begin position="396"/>
        <end position="423"/>
    </location>
</feature>
<dbReference type="RefSeq" id="WP_186887768.1">
    <property type="nucleotide sequence ID" value="NZ_JACONZ010000002.1"/>
</dbReference>
<name>A0A923I969_9FIRM</name>
<keyword evidence="1" id="KW-0175">Coiled coil</keyword>
<evidence type="ECO:0000313" key="4">
    <source>
        <dbReference type="Proteomes" id="UP000659630"/>
    </source>
</evidence>
<keyword evidence="3" id="KW-0808">Transferase</keyword>
<dbReference type="Proteomes" id="UP000659630">
    <property type="component" value="Unassembled WGS sequence"/>
</dbReference>
<feature type="domain" description="Polysaccharide pyruvyl transferase" evidence="2">
    <location>
        <begin position="14"/>
        <end position="233"/>
    </location>
</feature>
<accession>A0A923I969</accession>
<sequence length="439" mass="51670">MRKYGVIWYEKTDNIGDDIQTYAASRFLPHIDCLLEREHLDSFFLPDEEKVVAIFNGWFLHKKYRWPPNPNIFPLCIGIHFTPNDQWDIGYHFLDGIGGDYLRTFAPIGCRDEATYQELKKRDIRAYISGCLTLTLPRRPLRADAGSYICAVDVTESVHSAMKAKLRQSNIEVKQITHWVDYCNMERPPEWNKRQQVVEQLLDCYQNARCVVTTRLHCALPCLAMGVPVLLLYDSSKDDSTRYSTFLQWLYHCTTQEFLENKVNFDLRTPPENRNGFLMARNNIEKEIKFFLENTLRSEMPKFSYTEVQKKEWQKLLLEKIANQSAERIEKIKIQIAEQQEKRDYDITELGKYSAALQAQIRDCEGRLQKEISLRNQVETCLEDKIRECTHLKMQVDVQIKQNKEIQQRAEALQQQIESLLSSRLVQIALTVRRFLKRK</sequence>
<reference evidence="3" key="1">
    <citation type="submission" date="2020-08" db="EMBL/GenBank/DDBJ databases">
        <title>Genome public.</title>
        <authorList>
            <person name="Liu C."/>
            <person name="Sun Q."/>
        </authorList>
    </citation>
    <scope>NUCLEOTIDE SEQUENCE</scope>
    <source>
        <strain evidence="3">BX8</strain>
    </source>
</reference>
<protein>
    <submittedName>
        <fullName evidence="3">Polysaccharide pyruvyl transferase family protein</fullName>
    </submittedName>
</protein>